<protein>
    <submittedName>
        <fullName evidence="2">Uncharacterized protein</fullName>
    </submittedName>
</protein>
<name>A0ABW2SPF5_9ACTO</name>
<dbReference type="EMBL" id="JBHTEF010000001">
    <property type="protein sequence ID" value="MFC7581694.1"/>
    <property type="molecule type" value="Genomic_DNA"/>
</dbReference>
<dbReference type="InterPro" id="IPR011067">
    <property type="entry name" value="Plasmid_toxin/cell-grow_inhib"/>
</dbReference>
<organism evidence="2 3">
    <name type="scientific">Schaalia naturae</name>
    <dbReference type="NCBI Taxonomy" id="635203"/>
    <lineage>
        <taxon>Bacteria</taxon>
        <taxon>Bacillati</taxon>
        <taxon>Actinomycetota</taxon>
        <taxon>Actinomycetes</taxon>
        <taxon>Actinomycetales</taxon>
        <taxon>Actinomycetaceae</taxon>
        <taxon>Schaalia</taxon>
    </lineage>
</organism>
<comment type="caution">
    <text evidence="2">The sequence shown here is derived from an EMBL/GenBank/DDBJ whole genome shotgun (WGS) entry which is preliminary data.</text>
</comment>
<gene>
    <name evidence="2" type="ORF">ACFQWG_10860</name>
</gene>
<sequence length="79" mass="8538">MAPRRAERHPGDPPTRTIRDSGSEIVVDPDEHNGLCSVSAAQCQHIHSVATTRVSAWIGNVDPVMLRQVRNTGAILVDA</sequence>
<feature type="region of interest" description="Disordered" evidence="1">
    <location>
        <begin position="1"/>
        <end position="22"/>
    </location>
</feature>
<dbReference type="RefSeq" id="WP_380975209.1">
    <property type="nucleotide sequence ID" value="NZ_JBHTEF010000001.1"/>
</dbReference>
<evidence type="ECO:0000313" key="2">
    <source>
        <dbReference type="EMBL" id="MFC7581694.1"/>
    </source>
</evidence>
<evidence type="ECO:0000256" key="1">
    <source>
        <dbReference type="SAM" id="MobiDB-lite"/>
    </source>
</evidence>
<dbReference type="Gene3D" id="2.30.30.110">
    <property type="match status" value="1"/>
</dbReference>
<keyword evidence="3" id="KW-1185">Reference proteome</keyword>
<accession>A0ABW2SPF5</accession>
<dbReference type="Proteomes" id="UP001596527">
    <property type="component" value="Unassembled WGS sequence"/>
</dbReference>
<evidence type="ECO:0000313" key="3">
    <source>
        <dbReference type="Proteomes" id="UP001596527"/>
    </source>
</evidence>
<reference evidence="3" key="1">
    <citation type="journal article" date="2019" name="Int. J. Syst. Evol. Microbiol.">
        <title>The Global Catalogue of Microorganisms (GCM) 10K type strain sequencing project: providing services to taxonomists for standard genome sequencing and annotation.</title>
        <authorList>
            <consortium name="The Broad Institute Genomics Platform"/>
            <consortium name="The Broad Institute Genome Sequencing Center for Infectious Disease"/>
            <person name="Wu L."/>
            <person name="Ma J."/>
        </authorList>
    </citation>
    <scope>NUCLEOTIDE SEQUENCE [LARGE SCALE GENOMIC DNA]</scope>
    <source>
        <strain evidence="3">CCUG 56698</strain>
    </source>
</reference>
<proteinExistence type="predicted"/>